<feature type="domain" description="Glycoside hydrolase family 2 catalytic" evidence="4">
    <location>
        <begin position="314"/>
        <end position="467"/>
    </location>
</feature>
<organism evidence="6 7">
    <name type="scientific">Anaerohalosphaera lusitana</name>
    <dbReference type="NCBI Taxonomy" id="1936003"/>
    <lineage>
        <taxon>Bacteria</taxon>
        <taxon>Pseudomonadati</taxon>
        <taxon>Planctomycetota</taxon>
        <taxon>Phycisphaerae</taxon>
        <taxon>Sedimentisphaerales</taxon>
        <taxon>Anaerohalosphaeraceae</taxon>
        <taxon>Anaerohalosphaera</taxon>
    </lineage>
</organism>
<dbReference type="InterPro" id="IPR006104">
    <property type="entry name" value="Glyco_hydro_2_N"/>
</dbReference>
<evidence type="ECO:0000259" key="3">
    <source>
        <dbReference type="Pfam" id="PF00703"/>
    </source>
</evidence>
<feature type="domain" description="Glycosyl hydrolases family 2 sugar binding" evidence="5">
    <location>
        <begin position="32"/>
        <end position="159"/>
    </location>
</feature>
<evidence type="ECO:0000313" key="7">
    <source>
        <dbReference type="Proteomes" id="UP000189674"/>
    </source>
</evidence>
<proteinExistence type="inferred from homology"/>
<dbReference type="GO" id="GO:0005975">
    <property type="term" value="P:carbohydrate metabolic process"/>
    <property type="evidence" value="ECO:0007669"/>
    <property type="project" value="InterPro"/>
</dbReference>
<name>A0A1U9NP35_9BACT</name>
<dbReference type="Pfam" id="PF02837">
    <property type="entry name" value="Glyco_hydro_2_N"/>
    <property type="match status" value="1"/>
</dbReference>
<feature type="signal peptide" evidence="2">
    <location>
        <begin position="1"/>
        <end position="25"/>
    </location>
</feature>
<evidence type="ECO:0000313" key="6">
    <source>
        <dbReference type="EMBL" id="AQT69276.1"/>
    </source>
</evidence>
<gene>
    <name evidence="6" type="primary">uidA</name>
    <name evidence="6" type="ORF">STSP2_02465</name>
</gene>
<dbReference type="SUPFAM" id="SSF51445">
    <property type="entry name" value="(Trans)glycosidases"/>
    <property type="match status" value="1"/>
</dbReference>
<dbReference type="Pfam" id="PF00703">
    <property type="entry name" value="Glyco_hydro_2"/>
    <property type="match status" value="1"/>
</dbReference>
<dbReference type="OrthoDB" id="9814867at2"/>
<dbReference type="Pfam" id="PF02836">
    <property type="entry name" value="Glyco_hydro_2_C"/>
    <property type="match status" value="1"/>
</dbReference>
<dbReference type="InterPro" id="IPR008979">
    <property type="entry name" value="Galactose-bd-like_sf"/>
</dbReference>
<dbReference type="Gene3D" id="2.60.120.260">
    <property type="entry name" value="Galactose-binding domain-like"/>
    <property type="match status" value="1"/>
</dbReference>
<dbReference type="AlphaFoldDB" id="A0A1U9NP35"/>
<evidence type="ECO:0000256" key="2">
    <source>
        <dbReference type="SAM" id="SignalP"/>
    </source>
</evidence>
<dbReference type="EMBL" id="CP019791">
    <property type="protein sequence ID" value="AQT69276.1"/>
    <property type="molecule type" value="Genomic_DNA"/>
</dbReference>
<dbReference type="InterPro" id="IPR006102">
    <property type="entry name" value="Ig-like_GH2"/>
</dbReference>
<keyword evidence="2" id="KW-0732">Signal</keyword>
<dbReference type="Gene3D" id="3.20.20.80">
    <property type="entry name" value="Glycosidases"/>
    <property type="match status" value="1"/>
</dbReference>
<comment type="similarity">
    <text evidence="1">Belongs to the glycosyl hydrolase 2 family.</text>
</comment>
<evidence type="ECO:0000256" key="1">
    <source>
        <dbReference type="ARBA" id="ARBA00007401"/>
    </source>
</evidence>
<reference evidence="7" key="1">
    <citation type="submission" date="2017-02" db="EMBL/GenBank/DDBJ databases">
        <title>Comparative genomics and description of representatives of a novel lineage of planctomycetes thriving in anoxic sediments.</title>
        <authorList>
            <person name="Spring S."/>
            <person name="Bunk B."/>
            <person name="Sproer C."/>
        </authorList>
    </citation>
    <scope>NUCLEOTIDE SEQUENCE [LARGE SCALE GENOMIC DNA]</scope>
    <source>
        <strain evidence="7">ST-NAGAB-D1</strain>
    </source>
</reference>
<dbReference type="KEGG" id="alus:STSP2_02465"/>
<dbReference type="InterPro" id="IPR013783">
    <property type="entry name" value="Ig-like_fold"/>
</dbReference>
<dbReference type="Gene3D" id="2.60.40.10">
    <property type="entry name" value="Immunoglobulins"/>
    <property type="match status" value="1"/>
</dbReference>
<keyword evidence="6" id="KW-0378">Hydrolase</keyword>
<dbReference type="GO" id="GO:0004566">
    <property type="term" value="F:beta-glucuronidase activity"/>
    <property type="evidence" value="ECO:0007669"/>
    <property type="project" value="UniProtKB-EC"/>
</dbReference>
<keyword evidence="6" id="KW-0326">Glycosidase</keyword>
<dbReference type="InterPro" id="IPR051913">
    <property type="entry name" value="GH2_Domain-Containing"/>
</dbReference>
<dbReference type="InterPro" id="IPR017853">
    <property type="entry name" value="GH"/>
</dbReference>
<dbReference type="RefSeq" id="WP_146662949.1">
    <property type="nucleotide sequence ID" value="NZ_CP019791.1"/>
</dbReference>
<dbReference type="Proteomes" id="UP000189674">
    <property type="component" value="Chromosome"/>
</dbReference>
<protein>
    <submittedName>
        <fullName evidence="6">Beta-glucuronidase</fullName>
        <ecNumber evidence="6">3.2.1.31</ecNumber>
    </submittedName>
</protein>
<dbReference type="SUPFAM" id="SSF49785">
    <property type="entry name" value="Galactose-binding domain-like"/>
    <property type="match status" value="1"/>
</dbReference>
<dbReference type="EC" id="3.2.1.31" evidence="6"/>
<sequence length="1078" mass="120624" precursor="true">MIERPTKFLLALLIAAILGSFCASAADGESISLAGEWQFSLDEEDVGVDQQWYGKELSETIELPGTTDEAGYGEKTEGSTYGALSRVYKYVGPAWYKKEVIVPADWRDKKLTLFLERVLWESTVWLDGEKIGSYDSLGTPHSYELGVVEPGEHTITVRVDNSMIHMIGEKGHAYGDHMQTIWNGVVGEIKLEARPAVNIGSVKVWPDIDKKLVKVVAGINNETDKRQSVTVDCGVFEVGLDGVRARKKVKFDLEPGEVEKTINLFLGDKMELWDEFDPTLYRAELSLKAGGFFDSYRHSKSVQFGCRKIGHDGTHFVVNGRPTYMRGNLDNVHFPLTGYPAMDVEQWRRIWEISKSYGLNHIRFHSWCPPEAAFEAADKVGIYLQPEIGIWIDKWMLKDFPGLKLFGKDEEVVEYVKRERDRILEAYGNHPSFVMMGIGNELGGGDFDLMAEIMDTARERDPRRLYATSTARQLPESDDYYVSHRTNRGGTRGLRGPSTAWDYDNVLEHMDVPVIAHELGQWPVYPDFDEIDKYTGVLRARNLEGFRESARERGLLELNEEFHEATGALNVLLYKAEIEANMRSEHMAGFHLLGLQDYSGQGEALIGTLDSFYDSKGITTPEKFMRYCDVTVPLLRIEKREWRNDETLAASLQISHFGEEDIAGAVPFWKLVKEDGEVVAEGEFEARDIMVGSLADAGSLSASLEGLTEAQELTITAGLENTDIVNSWKVWVFPAVEVEMPGDVMVAESLNEDVVSHLEDGGRAVVFASNTATEKKVESKFMPVYWSLTWFPGQAGGLGHLIRDEHEALAEFPTDMHTDWQWWDIARGGHVFILNDTPFGFRPIVQPIDDFHRNNKLGAIFETRYGDGKLLVCSWDLPGKAEKSLAAKQLLYSLMQYVGGDEFLPEHELDRDLLGELLMSAQEATLAKLPEGKEKAVLFVDAAGEVDAVEQNVAYDKSKDDVLVGGDGFGYSVAADGMWRDSKGAYWFGEELAVTLDVPEGFIGTLYVHFQDSNMLDRKGEVRFEGRPVSLGEHKDKGKWVAVHVMREDTLDGTITLGAKVTDGPNLMISAIAVVPEG</sequence>
<dbReference type="PANTHER" id="PTHR42732:SF1">
    <property type="entry name" value="BETA-MANNOSIDASE"/>
    <property type="match status" value="1"/>
</dbReference>
<dbReference type="STRING" id="1936003.STSP2_02465"/>
<feature type="domain" description="Glycoside hydrolase family 2 immunoglobulin-like beta-sandwich" evidence="3">
    <location>
        <begin position="198"/>
        <end position="305"/>
    </location>
</feature>
<evidence type="ECO:0000259" key="5">
    <source>
        <dbReference type="Pfam" id="PF02837"/>
    </source>
</evidence>
<feature type="chain" id="PRO_5012617674" evidence="2">
    <location>
        <begin position="26"/>
        <end position="1078"/>
    </location>
</feature>
<evidence type="ECO:0000259" key="4">
    <source>
        <dbReference type="Pfam" id="PF02836"/>
    </source>
</evidence>
<keyword evidence="7" id="KW-1185">Reference proteome</keyword>
<dbReference type="PANTHER" id="PTHR42732">
    <property type="entry name" value="BETA-GALACTOSIDASE"/>
    <property type="match status" value="1"/>
</dbReference>
<accession>A0A1U9NP35</accession>
<dbReference type="InterPro" id="IPR006103">
    <property type="entry name" value="Glyco_hydro_2_cat"/>
</dbReference>